<comment type="caution">
    <text evidence="1">The sequence shown here is derived from an EMBL/GenBank/DDBJ whole genome shotgun (WGS) entry which is preliminary data.</text>
</comment>
<evidence type="ECO:0000313" key="2">
    <source>
        <dbReference type="Proteomes" id="UP000325116"/>
    </source>
</evidence>
<reference evidence="1 2" key="1">
    <citation type="journal article" date="1992" name="Lakartidningen">
        <title>[Penicillin V and not amoxicillin is the first choice preparation in acute otitis].</title>
        <authorList>
            <person name="Kamme C."/>
            <person name="Lundgren K."/>
            <person name="Prellner K."/>
        </authorList>
    </citation>
    <scope>NUCLEOTIDE SEQUENCE [LARGE SCALE GENOMIC DNA]</scope>
    <source>
        <strain evidence="1 2">W1</strain>
    </source>
</reference>
<accession>A0A5C8CFC5</accession>
<dbReference type="EMBL" id="SAXT01000006">
    <property type="protein sequence ID" value="TXJ11071.1"/>
    <property type="molecule type" value="Genomic_DNA"/>
</dbReference>
<dbReference type="Pfam" id="PF11211">
    <property type="entry name" value="DUF2997"/>
    <property type="match status" value="1"/>
</dbReference>
<proteinExistence type="predicted"/>
<evidence type="ECO:0000313" key="1">
    <source>
        <dbReference type="EMBL" id="TXJ11071.1"/>
    </source>
</evidence>
<dbReference type="RefSeq" id="WP_147758960.1">
    <property type="nucleotide sequence ID" value="NZ_SAXT01000006.1"/>
</dbReference>
<dbReference type="Proteomes" id="UP000325116">
    <property type="component" value="Unassembled WGS sequence"/>
</dbReference>
<dbReference type="AlphaFoldDB" id="A0A5C8CFC5"/>
<sequence length="66" mass="7542">MQEQRITVTINEDGSLDLKTDGIKGEACLSEVEEILDELADIKEVKKTDEYYQKVNVSQKNINIQK</sequence>
<dbReference type="InterPro" id="IPR021375">
    <property type="entry name" value="DUF2997"/>
</dbReference>
<name>A0A5C8CFC5_9SPIR</name>
<organism evidence="1 2">
    <name type="scientific">Brachyspira aalborgi</name>
    <dbReference type="NCBI Taxonomy" id="29522"/>
    <lineage>
        <taxon>Bacteria</taxon>
        <taxon>Pseudomonadati</taxon>
        <taxon>Spirochaetota</taxon>
        <taxon>Spirochaetia</taxon>
        <taxon>Brachyspirales</taxon>
        <taxon>Brachyspiraceae</taxon>
        <taxon>Brachyspira</taxon>
    </lineage>
</organism>
<protein>
    <submittedName>
        <fullName evidence="1">DUF2997 domain-containing protein</fullName>
    </submittedName>
</protein>
<gene>
    <name evidence="1" type="ORF">EPJ80_10600</name>
</gene>